<keyword evidence="1" id="KW-1133">Transmembrane helix</keyword>
<dbReference type="RefSeq" id="WP_090331330.1">
    <property type="nucleotide sequence ID" value="NZ_FNXY01000001.1"/>
</dbReference>
<dbReference type="Gene3D" id="3.30.565.10">
    <property type="entry name" value="Histidine kinase-like ATPase, C-terminal domain"/>
    <property type="match status" value="1"/>
</dbReference>
<evidence type="ECO:0000313" key="4">
    <source>
        <dbReference type="Proteomes" id="UP000199532"/>
    </source>
</evidence>
<dbReference type="EMBL" id="FNXY01000001">
    <property type="protein sequence ID" value="SEI39499.1"/>
    <property type="molecule type" value="Genomic_DNA"/>
</dbReference>
<feature type="transmembrane region" description="Helical" evidence="1">
    <location>
        <begin position="90"/>
        <end position="112"/>
    </location>
</feature>
<feature type="transmembrane region" description="Helical" evidence="1">
    <location>
        <begin position="24"/>
        <end position="46"/>
    </location>
</feature>
<evidence type="ECO:0000259" key="2">
    <source>
        <dbReference type="Pfam" id="PF06580"/>
    </source>
</evidence>
<dbReference type="STRING" id="408657.SAMN04487995_0361"/>
<proteinExistence type="predicted"/>
<keyword evidence="3" id="KW-0418">Kinase</keyword>
<dbReference type="InterPro" id="IPR050640">
    <property type="entry name" value="Bact_2-comp_sensor_kinase"/>
</dbReference>
<sequence length="385" mass="44713">MLALTEELRTYEKVLFPQTFQRRLLIHLVFWASFVGFHLMLFLAGFDDRLSDPVLRQAYVIYYIRFSLLYYVTVGLFRGLRKHVEGVWRLLLLGLGLLMVAHLINVFLYPLYDHLFGITRLTIGFQKGAYFFLNPLNNEKGKFWRSLIIDISELQLLAFPLGIKMMKYGIHLVMKESVRENQKLKQELIKLRTLLTPHLIFNLLNGASRELSNYCSEASRYLMQMADMIRFAIYDISGDLVDLSKELNFVSQYLELSSRQTGHKTKIVFINECPNRDQYQIPTLVLVTLIENAFKHGVHATHGKSYVLIECTTANGFLVCTVVNSKPVTDPVFNQKPDKGIGLENIRQTLRLRFKDEYILEITESEKEFSVYLKIPLIDKTTHPV</sequence>
<evidence type="ECO:0000256" key="1">
    <source>
        <dbReference type="SAM" id="Phobius"/>
    </source>
</evidence>
<dbReference type="SUPFAM" id="SSF55874">
    <property type="entry name" value="ATPase domain of HSP90 chaperone/DNA topoisomerase II/histidine kinase"/>
    <property type="match status" value="1"/>
</dbReference>
<dbReference type="AlphaFoldDB" id="A0A1H6Q6R5"/>
<dbReference type="InterPro" id="IPR036890">
    <property type="entry name" value="HATPase_C_sf"/>
</dbReference>
<feature type="domain" description="Signal transduction histidine kinase internal region" evidence="2">
    <location>
        <begin position="187"/>
        <end position="262"/>
    </location>
</feature>
<dbReference type="GO" id="GO:0016020">
    <property type="term" value="C:membrane"/>
    <property type="evidence" value="ECO:0007669"/>
    <property type="project" value="InterPro"/>
</dbReference>
<feature type="transmembrane region" description="Helical" evidence="1">
    <location>
        <begin position="58"/>
        <end position="78"/>
    </location>
</feature>
<reference evidence="3 4" key="1">
    <citation type="submission" date="2016-10" db="EMBL/GenBank/DDBJ databases">
        <authorList>
            <person name="de Groot N.N."/>
        </authorList>
    </citation>
    <scope>NUCLEOTIDE SEQUENCE [LARGE SCALE GENOMIC DNA]</scope>
    <source>
        <strain evidence="3 4">DSM 19938</strain>
    </source>
</reference>
<dbReference type="Pfam" id="PF06580">
    <property type="entry name" value="His_kinase"/>
    <property type="match status" value="1"/>
</dbReference>
<keyword evidence="1" id="KW-0472">Membrane</keyword>
<organism evidence="3 4">
    <name type="scientific">Dyadobacter koreensis</name>
    <dbReference type="NCBI Taxonomy" id="408657"/>
    <lineage>
        <taxon>Bacteria</taxon>
        <taxon>Pseudomonadati</taxon>
        <taxon>Bacteroidota</taxon>
        <taxon>Cytophagia</taxon>
        <taxon>Cytophagales</taxon>
        <taxon>Spirosomataceae</taxon>
        <taxon>Dyadobacter</taxon>
    </lineage>
</organism>
<dbReference type="GO" id="GO:0000155">
    <property type="term" value="F:phosphorelay sensor kinase activity"/>
    <property type="evidence" value="ECO:0007669"/>
    <property type="project" value="InterPro"/>
</dbReference>
<accession>A0A1H6Q6R5</accession>
<keyword evidence="1" id="KW-0812">Transmembrane</keyword>
<evidence type="ECO:0000313" key="3">
    <source>
        <dbReference type="EMBL" id="SEI39499.1"/>
    </source>
</evidence>
<dbReference type="PANTHER" id="PTHR34220:SF7">
    <property type="entry name" value="SENSOR HISTIDINE KINASE YPDA"/>
    <property type="match status" value="1"/>
</dbReference>
<gene>
    <name evidence="3" type="ORF">SAMN04487995_0361</name>
</gene>
<dbReference type="InterPro" id="IPR010559">
    <property type="entry name" value="Sig_transdc_His_kin_internal"/>
</dbReference>
<dbReference type="OrthoDB" id="923300at2"/>
<dbReference type="PANTHER" id="PTHR34220">
    <property type="entry name" value="SENSOR HISTIDINE KINASE YPDA"/>
    <property type="match status" value="1"/>
</dbReference>
<keyword evidence="4" id="KW-1185">Reference proteome</keyword>
<protein>
    <submittedName>
        <fullName evidence="3">Histidine kinase</fullName>
    </submittedName>
</protein>
<dbReference type="Proteomes" id="UP000199532">
    <property type="component" value="Unassembled WGS sequence"/>
</dbReference>
<name>A0A1H6Q6R5_9BACT</name>
<keyword evidence="3" id="KW-0808">Transferase</keyword>